<evidence type="ECO:0000256" key="5">
    <source>
        <dbReference type="ARBA" id="ARBA00022630"/>
    </source>
</evidence>
<evidence type="ECO:0000256" key="4">
    <source>
        <dbReference type="ARBA" id="ARBA00005359"/>
    </source>
</evidence>
<dbReference type="Proteomes" id="UP000315995">
    <property type="component" value="Chromosome"/>
</dbReference>
<dbReference type="InterPro" id="IPR013785">
    <property type="entry name" value="Aldolase_TIM"/>
</dbReference>
<comment type="subcellular location">
    <subcellularLocation>
        <location evidence="11">Cell membrane</location>
        <topology evidence="11">Peripheral membrane protein</topology>
    </subcellularLocation>
    <subcellularLocation>
        <location evidence="2">Membrane</location>
    </subcellularLocation>
</comment>
<dbReference type="AlphaFoldDB" id="A0A4Y6PNX4"/>
<comment type="cofactor">
    <cofactor evidence="11">
        <name>FMN</name>
        <dbReference type="ChEBI" id="CHEBI:58210"/>
    </cofactor>
    <text evidence="11">Binds 1 FMN per subunit.</text>
</comment>
<dbReference type="InterPro" id="IPR005720">
    <property type="entry name" value="Dihydroorotate_DH_cat"/>
</dbReference>
<dbReference type="GO" id="GO:0006207">
    <property type="term" value="P:'de novo' pyrimidine nucleobase biosynthetic process"/>
    <property type="evidence" value="ECO:0007669"/>
    <property type="project" value="UniProtKB-UniRule"/>
</dbReference>
<dbReference type="PROSITE" id="PS00911">
    <property type="entry name" value="DHODEHASE_1"/>
    <property type="match status" value="1"/>
</dbReference>
<feature type="binding site" evidence="11">
    <location>
        <position position="178"/>
    </location>
    <ligand>
        <name>substrate</name>
    </ligand>
</feature>
<dbReference type="OrthoDB" id="9802377at2"/>
<dbReference type="EC" id="1.3.5.2" evidence="11"/>
<feature type="binding site" evidence="11">
    <location>
        <begin position="253"/>
        <end position="254"/>
    </location>
    <ligand>
        <name>substrate</name>
    </ligand>
</feature>
<feature type="binding site" evidence="11">
    <location>
        <position position="252"/>
    </location>
    <ligand>
        <name>FMN</name>
        <dbReference type="ChEBI" id="CHEBI:58210"/>
    </ligand>
</feature>
<accession>A0A5B8Y0C1</accession>
<keyword evidence="5 11" id="KW-0285">Flavoprotein</keyword>
<dbReference type="NCBIfam" id="TIGR01036">
    <property type="entry name" value="pyrD_sub2"/>
    <property type="match status" value="1"/>
</dbReference>
<dbReference type="NCBIfam" id="NF003645">
    <property type="entry name" value="PRK05286.1-2"/>
    <property type="match status" value="1"/>
</dbReference>
<keyword evidence="8 11" id="KW-0560">Oxidoreductase</keyword>
<keyword evidence="6 11" id="KW-0288">FMN</keyword>
<evidence type="ECO:0000256" key="2">
    <source>
        <dbReference type="ARBA" id="ARBA00004370"/>
    </source>
</evidence>
<dbReference type="PANTHER" id="PTHR48109">
    <property type="entry name" value="DIHYDROOROTATE DEHYDROGENASE (QUINONE), MITOCHONDRIAL-RELATED"/>
    <property type="match status" value="1"/>
</dbReference>
<dbReference type="CDD" id="cd04738">
    <property type="entry name" value="DHOD_2_like"/>
    <property type="match status" value="1"/>
</dbReference>
<comment type="caution">
    <text evidence="11">Lacks conserved residue(s) required for the propagation of feature annotation.</text>
</comment>
<evidence type="ECO:0000313" key="13">
    <source>
        <dbReference type="EMBL" id="QDG49903.1"/>
    </source>
</evidence>
<keyword evidence="7 11" id="KW-0665">Pyrimidine biosynthesis</keyword>
<evidence type="ECO:0000256" key="6">
    <source>
        <dbReference type="ARBA" id="ARBA00022643"/>
    </source>
</evidence>
<dbReference type="RefSeq" id="WP_141196400.1">
    <property type="nucleotide sequence ID" value="NZ_CP041186.1"/>
</dbReference>
<feature type="binding site" evidence="11">
    <location>
        <position position="305"/>
    </location>
    <ligand>
        <name>FMN</name>
        <dbReference type="ChEBI" id="CHEBI:58210"/>
    </ligand>
</feature>
<keyword evidence="14" id="KW-1185">Reference proteome</keyword>
<comment type="catalytic activity">
    <reaction evidence="10 11">
        <text>(S)-dihydroorotate + a quinone = orotate + a quinol</text>
        <dbReference type="Rhea" id="RHEA:30187"/>
        <dbReference type="ChEBI" id="CHEBI:24646"/>
        <dbReference type="ChEBI" id="CHEBI:30839"/>
        <dbReference type="ChEBI" id="CHEBI:30864"/>
        <dbReference type="ChEBI" id="CHEBI:132124"/>
        <dbReference type="EC" id="1.3.5.2"/>
    </reaction>
</comment>
<name>A0A4Y6PNX4_PERCE</name>
<feature type="binding site" evidence="11">
    <location>
        <position position="224"/>
    </location>
    <ligand>
        <name>FMN</name>
        <dbReference type="ChEBI" id="CHEBI:58210"/>
    </ligand>
</feature>
<protein>
    <recommendedName>
        <fullName evidence="11">Dihydroorotate dehydrogenase (quinone)</fullName>
        <ecNumber evidence="11">1.3.5.2</ecNumber>
    </recommendedName>
    <alternativeName>
        <fullName evidence="11">DHOdehase</fullName>
        <shortName evidence="11">DHOD</shortName>
        <shortName evidence="11">DHODase</shortName>
    </alternativeName>
    <alternativeName>
        <fullName evidence="11">Dihydroorotate oxidase</fullName>
    </alternativeName>
</protein>
<proteinExistence type="inferred from homology"/>
<comment type="similarity">
    <text evidence="4 11">Belongs to the dihydroorotate dehydrogenase family. Type 2 subfamily.</text>
</comment>
<sequence length="374" mass="41552">MLYKKVVRPILFRFDPESVHHFVMKWLRVALGLSFVRAIVKRWCCVHTSSLEQTMWGLEFDNPVGLAAGFDKNAEHFNELASLGFGYVEIGTVTGEGQVGNERPRMFRLPEDRGLLNRMGFNNHGSSVVAARLAKKRIEPLLGVNIGKTKVVPLDEAPADYEKSFRRLFDFARYFVVNVSSPNTPGLRELQNKEPLTELLAHLQRINAEMAAQKSVARRPILLKIAPDITDGQLDDILEVIDACDIDGIIATNTTIERDDLHTPGQDELGPGGVSGRPVRQRSVELIRRIYTLTEGRLPIIGVGGIFTAEDALETIRAGASLVQVWTGFIYEGPSAIRRINRGLERACKENGWANIREAVGVDAHPKAIPEVAQ</sequence>
<dbReference type="InterPro" id="IPR050074">
    <property type="entry name" value="DHO_dehydrogenase"/>
</dbReference>
<dbReference type="GO" id="GO:0044205">
    <property type="term" value="P:'de novo' UMP biosynthetic process"/>
    <property type="evidence" value="ECO:0007669"/>
    <property type="project" value="UniProtKB-UniRule"/>
</dbReference>
<feature type="binding site" evidence="11">
    <location>
        <position position="145"/>
    </location>
    <ligand>
        <name>FMN</name>
        <dbReference type="ChEBI" id="CHEBI:58210"/>
    </ligand>
</feature>
<evidence type="ECO:0000256" key="9">
    <source>
        <dbReference type="ARBA" id="ARBA00023136"/>
    </source>
</evidence>
<evidence type="ECO:0000256" key="8">
    <source>
        <dbReference type="ARBA" id="ARBA00023002"/>
    </source>
</evidence>
<feature type="binding site" evidence="11">
    <location>
        <position position="72"/>
    </location>
    <ligand>
        <name>substrate</name>
    </ligand>
</feature>
<evidence type="ECO:0000256" key="1">
    <source>
        <dbReference type="ARBA" id="ARBA00003125"/>
    </source>
</evidence>
<dbReference type="NCBIfam" id="NF003648">
    <property type="entry name" value="PRK05286.2-1"/>
    <property type="match status" value="1"/>
</dbReference>
<evidence type="ECO:0000256" key="7">
    <source>
        <dbReference type="ARBA" id="ARBA00022975"/>
    </source>
</evidence>
<evidence type="ECO:0000313" key="14">
    <source>
        <dbReference type="Proteomes" id="UP000315995"/>
    </source>
</evidence>
<feature type="domain" description="Dihydroorotate dehydrogenase catalytic" evidence="12">
    <location>
        <begin position="51"/>
        <end position="346"/>
    </location>
</feature>
<dbReference type="SUPFAM" id="SSF51395">
    <property type="entry name" value="FMN-linked oxidoreductases"/>
    <property type="match status" value="1"/>
</dbReference>
<comment type="pathway">
    <text evidence="3 11">Pyrimidine metabolism; UMP biosynthesis via de novo pathway; orotate from (S)-dihydroorotate (quinone route): step 1/1.</text>
</comment>
<comment type="subunit">
    <text evidence="11">Monomer.</text>
</comment>
<dbReference type="Pfam" id="PF01180">
    <property type="entry name" value="DHO_dh"/>
    <property type="match status" value="1"/>
</dbReference>
<dbReference type="HAMAP" id="MF_00225">
    <property type="entry name" value="DHO_dh_type2"/>
    <property type="match status" value="1"/>
</dbReference>
<dbReference type="GO" id="GO:0005737">
    <property type="term" value="C:cytoplasm"/>
    <property type="evidence" value="ECO:0007669"/>
    <property type="project" value="InterPro"/>
</dbReference>
<dbReference type="InterPro" id="IPR001295">
    <property type="entry name" value="Dihydroorotate_DH_CS"/>
</dbReference>
<feature type="binding site" evidence="11">
    <location>
        <position position="92"/>
    </location>
    <ligand>
        <name>FMN</name>
        <dbReference type="ChEBI" id="CHEBI:58210"/>
    </ligand>
</feature>
<dbReference type="UniPathway" id="UPA00070">
    <property type="reaction ID" value="UER00946"/>
</dbReference>
<gene>
    <name evidence="11" type="primary">pyrD</name>
    <name evidence="13" type="ORF">FIV42_03840</name>
</gene>
<feature type="binding site" evidence="11">
    <location>
        <position position="276"/>
    </location>
    <ligand>
        <name>FMN</name>
        <dbReference type="ChEBI" id="CHEBI:58210"/>
    </ligand>
</feature>
<evidence type="ECO:0000256" key="11">
    <source>
        <dbReference type="HAMAP-Rule" id="MF_00225"/>
    </source>
</evidence>
<organism evidence="13 14">
    <name type="scientific">Persicimonas caeni</name>
    <dbReference type="NCBI Taxonomy" id="2292766"/>
    <lineage>
        <taxon>Bacteria</taxon>
        <taxon>Deltaproteobacteria</taxon>
        <taxon>Bradymonadales</taxon>
        <taxon>Bradymonadaceae</taxon>
        <taxon>Persicimonas</taxon>
    </lineage>
</organism>
<feature type="binding site" evidence="11">
    <location>
        <position position="183"/>
    </location>
    <ligand>
        <name>substrate</name>
    </ligand>
</feature>
<dbReference type="PROSITE" id="PS00912">
    <property type="entry name" value="DHODEHASE_2"/>
    <property type="match status" value="1"/>
</dbReference>
<dbReference type="InterPro" id="IPR005719">
    <property type="entry name" value="Dihydroorotate_DH_2"/>
</dbReference>
<feature type="active site" description="Nucleophile" evidence="11">
    <location>
        <position position="181"/>
    </location>
</feature>
<keyword evidence="9 11" id="KW-0472">Membrane</keyword>
<evidence type="ECO:0000259" key="12">
    <source>
        <dbReference type="Pfam" id="PF01180"/>
    </source>
</evidence>
<dbReference type="EMBL" id="CP041186">
    <property type="protein sequence ID" value="QDG49903.1"/>
    <property type="molecule type" value="Genomic_DNA"/>
</dbReference>
<evidence type="ECO:0000256" key="10">
    <source>
        <dbReference type="ARBA" id="ARBA00048639"/>
    </source>
</evidence>
<dbReference type="GO" id="GO:0005886">
    <property type="term" value="C:plasma membrane"/>
    <property type="evidence" value="ECO:0007669"/>
    <property type="project" value="UniProtKB-SubCell"/>
</dbReference>
<reference evidence="13 14" key="1">
    <citation type="submission" date="2019-06" db="EMBL/GenBank/DDBJ databases">
        <title>Persicimonas caeni gen. nov., sp. nov., a predatory bacterium isolated from solar saltern.</title>
        <authorList>
            <person name="Wang S."/>
        </authorList>
    </citation>
    <scope>NUCLEOTIDE SEQUENCE [LARGE SCALE GENOMIC DNA]</scope>
    <source>
        <strain evidence="13 14">YN101</strain>
    </source>
</reference>
<comment type="function">
    <text evidence="1 11">Catalyzes the conversion of dihydroorotate to orotate with quinone as electron acceptor.</text>
</comment>
<feature type="binding site" evidence="11">
    <location>
        <begin position="68"/>
        <end position="72"/>
    </location>
    <ligand>
        <name>FMN</name>
        <dbReference type="ChEBI" id="CHEBI:58210"/>
    </ligand>
</feature>
<accession>A0A4Y6PNX4</accession>
<feature type="binding site" evidence="11">
    <location>
        <begin position="117"/>
        <end position="121"/>
    </location>
    <ligand>
        <name>substrate</name>
    </ligand>
</feature>
<dbReference type="GO" id="GO:0106430">
    <property type="term" value="F:dihydroorotate dehydrogenase (quinone) activity"/>
    <property type="evidence" value="ECO:0007669"/>
    <property type="project" value="UniProtKB-EC"/>
</dbReference>
<dbReference type="PANTHER" id="PTHR48109:SF4">
    <property type="entry name" value="DIHYDROOROTATE DEHYDROGENASE (QUINONE), MITOCHONDRIAL"/>
    <property type="match status" value="1"/>
</dbReference>
<dbReference type="Gene3D" id="3.20.20.70">
    <property type="entry name" value="Aldolase class I"/>
    <property type="match status" value="1"/>
</dbReference>
<dbReference type="NCBIfam" id="NF003652">
    <property type="entry name" value="PRK05286.2-5"/>
    <property type="match status" value="1"/>
</dbReference>
<keyword evidence="11" id="KW-1003">Cell membrane</keyword>
<evidence type="ECO:0000256" key="3">
    <source>
        <dbReference type="ARBA" id="ARBA00005161"/>
    </source>
</evidence>
<feature type="binding site" evidence="11">
    <location>
        <position position="178"/>
    </location>
    <ligand>
        <name>FMN</name>
        <dbReference type="ChEBI" id="CHEBI:58210"/>
    </ligand>
</feature>